<dbReference type="InterPro" id="IPR023214">
    <property type="entry name" value="HAD_sf"/>
</dbReference>
<dbReference type="InterPro" id="IPR051806">
    <property type="entry name" value="HAD-like_SPP"/>
</dbReference>
<dbReference type="SFLD" id="SFLDG01135">
    <property type="entry name" value="C1.5.6:_HAD__Beta-PGM__Phospha"/>
    <property type="match status" value="1"/>
</dbReference>
<dbReference type="PANTHER" id="PTHR43481">
    <property type="entry name" value="FRUCTOSE-1-PHOSPHATE PHOSPHATASE"/>
    <property type="match status" value="1"/>
</dbReference>
<name>A0ABT5ZPB6_9ACTN</name>
<gene>
    <name evidence="1" type="ORF">P3G67_21100</name>
</gene>
<comment type="caution">
    <text evidence="1">The sequence shown here is derived from an EMBL/GenBank/DDBJ whole genome shotgun (WGS) entry which is preliminary data.</text>
</comment>
<dbReference type="PRINTS" id="PR00413">
    <property type="entry name" value="HADHALOGNASE"/>
</dbReference>
<proteinExistence type="predicted"/>
<dbReference type="SUPFAM" id="SSF56784">
    <property type="entry name" value="HAD-like"/>
    <property type="match status" value="1"/>
</dbReference>
<evidence type="ECO:0000313" key="1">
    <source>
        <dbReference type="EMBL" id="MDF3291678.1"/>
    </source>
</evidence>
<dbReference type="RefSeq" id="WP_276094848.1">
    <property type="nucleotide sequence ID" value="NZ_JARJBC010000013.1"/>
</dbReference>
<evidence type="ECO:0000313" key="2">
    <source>
        <dbReference type="Proteomes" id="UP001216579"/>
    </source>
</evidence>
<dbReference type="InterPro" id="IPR036412">
    <property type="entry name" value="HAD-like_sf"/>
</dbReference>
<dbReference type="NCBIfam" id="TIGR01509">
    <property type="entry name" value="HAD-SF-IA-v3"/>
    <property type="match status" value="1"/>
</dbReference>
<dbReference type="Gene3D" id="3.40.50.1000">
    <property type="entry name" value="HAD superfamily/HAD-like"/>
    <property type="match status" value="1"/>
</dbReference>
<protein>
    <submittedName>
        <fullName evidence="1">HAD family phosphatase</fullName>
    </submittedName>
</protein>
<sequence>MTLAAVLFDMDGTLVDTEDVWWQAVADTASDLGYRLSGRDLPDVLGRPVEHTADHLLRVTGTDRERAALAAELDGRFAELVGSDIRPRPGALALLDALRAQRLTTALVSASPRRVVDMVLRVLGRDRFAVTVSADDTPRTKPAPDPYLAAARQLGVDPAHCVAVEDTPTGVASAEAAGCQVLAVPSAVPIPEAPGRTVLPSLEGAGPELLRSLIPSPR</sequence>
<dbReference type="Proteomes" id="UP001216579">
    <property type="component" value="Unassembled WGS sequence"/>
</dbReference>
<accession>A0ABT5ZPB6</accession>
<organism evidence="1 2">
    <name type="scientific">Streptomyces silvisoli</name>
    <dbReference type="NCBI Taxonomy" id="3034235"/>
    <lineage>
        <taxon>Bacteria</taxon>
        <taxon>Bacillati</taxon>
        <taxon>Actinomycetota</taxon>
        <taxon>Actinomycetes</taxon>
        <taxon>Kitasatosporales</taxon>
        <taxon>Streptomycetaceae</taxon>
        <taxon>Streptomyces</taxon>
    </lineage>
</organism>
<keyword evidence="2" id="KW-1185">Reference proteome</keyword>
<dbReference type="InterPro" id="IPR006439">
    <property type="entry name" value="HAD-SF_hydro_IA"/>
</dbReference>
<dbReference type="SFLD" id="SFLDS00003">
    <property type="entry name" value="Haloacid_Dehalogenase"/>
    <property type="match status" value="1"/>
</dbReference>
<reference evidence="1 2" key="1">
    <citation type="submission" date="2023-03" db="EMBL/GenBank/DDBJ databases">
        <title>Draft genome sequence of Streptomyces sp. RB6PN23 isolated from peat swamp forest in Thailand.</title>
        <authorList>
            <person name="Klaysubun C."/>
            <person name="Duangmal K."/>
        </authorList>
    </citation>
    <scope>NUCLEOTIDE SEQUENCE [LARGE SCALE GENOMIC DNA]</scope>
    <source>
        <strain evidence="1 2">RB6PN23</strain>
    </source>
</reference>
<dbReference type="Pfam" id="PF00702">
    <property type="entry name" value="Hydrolase"/>
    <property type="match status" value="1"/>
</dbReference>
<dbReference type="EMBL" id="JARJBC010000013">
    <property type="protein sequence ID" value="MDF3291678.1"/>
    <property type="molecule type" value="Genomic_DNA"/>
</dbReference>
<dbReference type="CDD" id="cd07505">
    <property type="entry name" value="HAD_BPGM-like"/>
    <property type="match status" value="1"/>
</dbReference>
<dbReference type="SFLD" id="SFLDG01129">
    <property type="entry name" value="C1.5:_HAD__Beta-PGM__Phosphata"/>
    <property type="match status" value="1"/>
</dbReference>
<dbReference type="Gene3D" id="1.10.150.240">
    <property type="entry name" value="Putative phosphatase, domain 2"/>
    <property type="match status" value="1"/>
</dbReference>
<dbReference type="InterPro" id="IPR023198">
    <property type="entry name" value="PGP-like_dom2"/>
</dbReference>
<dbReference type="PANTHER" id="PTHR43481:SF4">
    <property type="entry name" value="GLYCEROL-1-PHOSPHATE PHOSPHOHYDROLASE 1-RELATED"/>
    <property type="match status" value="1"/>
</dbReference>